<keyword evidence="1" id="KW-0812">Transmembrane</keyword>
<dbReference type="KEGG" id="ccur:IAR63_03785"/>
<keyword evidence="1" id="KW-0472">Membrane</keyword>
<reference evidence="2 3" key="1">
    <citation type="submission" date="2020-08" db="EMBL/GenBank/DDBJ databases">
        <title>Complete genome sequence of Raphidiopsis curvispora isolated from drinking water reservoir in South Korea.</title>
        <authorList>
            <person name="Jeong J."/>
        </authorList>
    </citation>
    <scope>NUCLEOTIDE SEQUENCE [LARGE SCALE GENOMIC DNA]</scope>
    <source>
        <strain evidence="2 3">GIHE-G1</strain>
    </source>
</reference>
<dbReference type="AlphaFoldDB" id="A0A7H0F2D3"/>
<keyword evidence="1" id="KW-1133">Transmembrane helix</keyword>
<dbReference type="Pfam" id="PF11282">
    <property type="entry name" value="DUF3082"/>
    <property type="match status" value="1"/>
</dbReference>
<feature type="transmembrane region" description="Helical" evidence="1">
    <location>
        <begin position="21"/>
        <end position="47"/>
    </location>
</feature>
<evidence type="ECO:0000313" key="2">
    <source>
        <dbReference type="EMBL" id="QNP30199.1"/>
    </source>
</evidence>
<name>A0A7H0F2D3_9CYAN</name>
<sequence length="100" mass="10279">MKEPLKSAQDTTAPPTPLRCITGATISGGLAFAMYSLMIAIATTFASKPIHSDNQIVINIASAVRTLVVGVVALGMGIFSIVAIGLLALAIQLLIQGKNS</sequence>
<keyword evidence="3" id="KW-1185">Reference proteome</keyword>
<dbReference type="Proteomes" id="UP000516013">
    <property type="component" value="Chromosome"/>
</dbReference>
<proteinExistence type="predicted"/>
<dbReference type="PANTHER" id="PTHR35733:SF1">
    <property type="entry name" value="OS02G0307800 PROTEIN"/>
    <property type="match status" value="1"/>
</dbReference>
<feature type="transmembrane region" description="Helical" evidence="1">
    <location>
        <begin position="67"/>
        <end position="95"/>
    </location>
</feature>
<dbReference type="RefSeq" id="WP_141304026.1">
    <property type="nucleotide sequence ID" value="NZ_CP060822.1"/>
</dbReference>
<organism evidence="2 3">
    <name type="scientific">Cylindrospermopsis curvispora GIHE-G1</name>
    <dbReference type="NCBI Taxonomy" id="2666332"/>
    <lineage>
        <taxon>Bacteria</taxon>
        <taxon>Bacillati</taxon>
        <taxon>Cyanobacteriota</taxon>
        <taxon>Cyanophyceae</taxon>
        <taxon>Nostocales</taxon>
        <taxon>Aphanizomenonaceae</taxon>
        <taxon>Cylindrospermopsis</taxon>
    </lineage>
</organism>
<dbReference type="EMBL" id="CP060822">
    <property type="protein sequence ID" value="QNP30199.1"/>
    <property type="molecule type" value="Genomic_DNA"/>
</dbReference>
<evidence type="ECO:0000313" key="3">
    <source>
        <dbReference type="Proteomes" id="UP000516013"/>
    </source>
</evidence>
<gene>
    <name evidence="2" type="ORF">IAR63_03785</name>
</gene>
<dbReference type="PANTHER" id="PTHR35733">
    <property type="entry name" value="OS02G0307800 PROTEIN"/>
    <property type="match status" value="1"/>
</dbReference>
<protein>
    <submittedName>
        <fullName evidence="2">DUF3082 domain-containing protein</fullName>
    </submittedName>
</protein>
<accession>A0A7H0F2D3</accession>
<dbReference type="InterPro" id="IPR021434">
    <property type="entry name" value="DUF3082"/>
</dbReference>
<evidence type="ECO:0000256" key="1">
    <source>
        <dbReference type="SAM" id="Phobius"/>
    </source>
</evidence>